<dbReference type="EMBL" id="CP005830">
    <property type="protein sequence ID" value="AHH08890.1"/>
    <property type="molecule type" value="Genomic_DNA"/>
</dbReference>
<keyword evidence="4" id="KW-0614">Plasmid</keyword>
<feature type="domain" description="CusB-like beta-barrel" evidence="2">
    <location>
        <begin position="39"/>
        <end position="111"/>
    </location>
</feature>
<dbReference type="EMBL" id="CP005829">
    <property type="protein sequence ID" value="AHH08103.1"/>
    <property type="molecule type" value="Genomic_DNA"/>
</dbReference>
<dbReference type="GO" id="GO:0015562">
    <property type="term" value="F:efflux transmembrane transporter activity"/>
    <property type="evidence" value="ECO:0007669"/>
    <property type="project" value="TreeGrafter"/>
</dbReference>
<evidence type="ECO:0000313" key="5">
    <source>
        <dbReference type="Proteomes" id="UP000019262"/>
    </source>
</evidence>
<comment type="similarity">
    <text evidence="1">Belongs to the membrane fusion protein (MFP) (TC 8.A.1) family.</text>
</comment>
<dbReference type="PANTHER" id="PTHR30469">
    <property type="entry name" value="MULTIDRUG RESISTANCE PROTEIN MDTA"/>
    <property type="match status" value="1"/>
</dbReference>
<dbReference type="InterPro" id="IPR006143">
    <property type="entry name" value="RND_pump_MFP"/>
</dbReference>
<proteinExistence type="inferred from homology"/>
<dbReference type="NCBIfam" id="TIGR01730">
    <property type="entry name" value="RND_mfp"/>
    <property type="match status" value="1"/>
</dbReference>
<evidence type="ECO:0000259" key="2">
    <source>
        <dbReference type="Pfam" id="PF25954"/>
    </source>
</evidence>
<gene>
    <name evidence="3" type="ORF">BAN_0101000</name>
    <name evidence="4" type="ORF">BAN_0101003</name>
</gene>
<dbReference type="GO" id="GO:1990281">
    <property type="term" value="C:efflux pump complex"/>
    <property type="evidence" value="ECO:0007669"/>
    <property type="project" value="TreeGrafter"/>
</dbReference>
<reference evidence="4 5" key="1">
    <citation type="submission" date="2013-04" db="EMBL/GenBank/DDBJ databases">
        <title>Comparative Genomics of Relapsing Fever Spirochetes.</title>
        <authorList>
            <person name="Schwan T.G."/>
            <person name="Raffel S.J."/>
            <person name="Porcella S.F."/>
            <person name="Martens C.A."/>
            <person name="Bruno D.P."/>
            <person name="Rickefs S.M."/>
            <person name="Barbian K.B."/>
        </authorList>
    </citation>
    <scope>NUCLEOTIDE SEQUENCE</scope>
    <source>
        <strain evidence="4 5">BA2</strain>
        <plasmid evidence="4">unnamed</plasmid>
    </source>
</reference>
<evidence type="ECO:0000313" key="4">
    <source>
        <dbReference type="EMBL" id="AHH08890.1"/>
    </source>
</evidence>
<dbReference type="PANTHER" id="PTHR30469:SF15">
    <property type="entry name" value="HLYD FAMILY OF SECRETION PROTEINS"/>
    <property type="match status" value="1"/>
</dbReference>
<dbReference type="Pfam" id="PF25954">
    <property type="entry name" value="Beta-barrel_RND_2"/>
    <property type="match status" value="1"/>
</dbReference>
<dbReference type="Gene3D" id="2.40.420.20">
    <property type="match status" value="1"/>
</dbReference>
<evidence type="ECO:0000256" key="1">
    <source>
        <dbReference type="ARBA" id="ARBA00009477"/>
    </source>
</evidence>
<dbReference type="PATRIC" id="fig|1313293.3.peg.140"/>
<name>W5SPR8_BORAN</name>
<dbReference type="Proteomes" id="UP000019262">
    <property type="component" value="Chromosome"/>
</dbReference>
<evidence type="ECO:0000313" key="3">
    <source>
        <dbReference type="EMBL" id="AHH08103.1"/>
    </source>
</evidence>
<dbReference type="eggNOG" id="COG0845">
    <property type="taxonomic scope" value="Bacteria"/>
</dbReference>
<dbReference type="Gene3D" id="2.40.30.170">
    <property type="match status" value="1"/>
</dbReference>
<dbReference type="InterPro" id="IPR058792">
    <property type="entry name" value="Beta-barrel_RND_2"/>
</dbReference>
<geneLocation type="plasmid" evidence="4">
    <name>unnamed</name>
</geneLocation>
<dbReference type="HOGENOM" id="CLU_1363995_0_0_12"/>
<organism evidence="4">
    <name type="scientific">Borrelia anserina BA2</name>
    <dbReference type="NCBI Taxonomy" id="1313293"/>
    <lineage>
        <taxon>Bacteria</taxon>
        <taxon>Pseudomonadati</taxon>
        <taxon>Spirochaetota</taxon>
        <taxon>Spirochaetia</taxon>
        <taxon>Spirochaetales</taxon>
        <taxon>Borreliaceae</taxon>
        <taxon>Borrelia</taxon>
    </lineage>
</organism>
<sequence>MRSPISGYVLSISRKIGEIVGPQTSIALIGKMDLIQIKTYVSEKDILDIKIGNDAIIELESYPNEEFRAKISEMSPVLDFKSRAAVVYLEPIGNNTNKMIVGMFVKIKLITKRLENVIKIPSHAFIERGGKPCVFRVSADMKTVEMVFPLIGFGVDNIVAVHDGINEDDLIVIEGISSLSDGAYVNIVDIQDGLAVAGNV</sequence>
<dbReference type="AlphaFoldDB" id="W5SPR8"/>
<protein>
    <submittedName>
        <fullName evidence="4">Acriflavin resistance periplasmic protein</fullName>
    </submittedName>
</protein>
<accession>W5SPR8</accession>